<comment type="caution">
    <text evidence="1">The sequence shown here is derived from an EMBL/GenBank/DDBJ whole genome shotgun (WGS) entry which is preliminary data.</text>
</comment>
<sequence>MNAPERHKKYQLDDDEKRMTYKNDEKIPNAGTFTINKEDHTVGNLLRMQILRSPDTKFAGYQLPHPLMNECRVKIQTTSANLTPIGAFQRAIEDLQSEMDILDRNFREQVAKKKAESG</sequence>
<dbReference type="Proteomes" id="UP001363151">
    <property type="component" value="Unassembled WGS sequence"/>
</dbReference>
<dbReference type="GO" id="GO:0003899">
    <property type="term" value="F:DNA-directed RNA polymerase activity"/>
    <property type="evidence" value="ECO:0007669"/>
    <property type="project" value="InterPro"/>
</dbReference>
<dbReference type="CDD" id="cd06926">
    <property type="entry name" value="RNAP_II_RPB11"/>
    <property type="match status" value="1"/>
</dbReference>
<dbReference type="InterPro" id="IPR036603">
    <property type="entry name" value="RBP11-like"/>
</dbReference>
<keyword evidence="2" id="KW-1185">Reference proteome</keyword>
<dbReference type="EMBL" id="JBBJCI010000151">
    <property type="protein sequence ID" value="KAK7241937.1"/>
    <property type="molecule type" value="Genomic_DNA"/>
</dbReference>
<dbReference type="KEGG" id="aaf:AURANDRAFT_26699"/>
<dbReference type="Gene3D" id="3.30.1360.10">
    <property type="entry name" value="RNA polymerase, RBP11-like subunit"/>
    <property type="match status" value="1"/>
</dbReference>
<dbReference type="Pfam" id="PF13656">
    <property type="entry name" value="RNA_pol_L_2"/>
    <property type="match status" value="1"/>
</dbReference>
<dbReference type="HAMAP" id="MF_00261">
    <property type="entry name" value="RNApol_arch_Rpo11"/>
    <property type="match status" value="1"/>
</dbReference>
<dbReference type="InterPro" id="IPR022905">
    <property type="entry name" value="Rpo11-like"/>
</dbReference>
<reference evidence="1 2" key="1">
    <citation type="submission" date="2024-03" db="EMBL/GenBank/DDBJ databases">
        <title>Aureococcus anophagefferens CCMP1851 and Kratosvirus quantuckense: Draft genome of a second virus-susceptible host strain in the model system.</title>
        <authorList>
            <person name="Chase E."/>
            <person name="Truchon A.R."/>
            <person name="Schepens W."/>
            <person name="Wilhelm S.W."/>
        </authorList>
    </citation>
    <scope>NUCLEOTIDE SEQUENCE [LARGE SCALE GENOMIC DNA]</scope>
    <source>
        <strain evidence="1 2">CCMP1851</strain>
    </source>
</reference>
<dbReference type="InterPro" id="IPR037685">
    <property type="entry name" value="RBP11"/>
</dbReference>
<dbReference type="GO" id="GO:0006366">
    <property type="term" value="P:transcription by RNA polymerase II"/>
    <property type="evidence" value="ECO:0007669"/>
    <property type="project" value="InterPro"/>
</dbReference>
<dbReference type="SUPFAM" id="SSF55257">
    <property type="entry name" value="RBP11-like subunits of RNA polymerase"/>
    <property type="match status" value="1"/>
</dbReference>
<proteinExistence type="inferred from homology"/>
<protein>
    <submittedName>
        <fullName evidence="1">RNA polymerase II</fullName>
    </submittedName>
</protein>
<accession>A0ABR1G098</accession>
<dbReference type="InterPro" id="IPR009025">
    <property type="entry name" value="RBP11-like_dimer"/>
</dbReference>
<dbReference type="PANTHER" id="PTHR13946">
    <property type="entry name" value="DNA-DIRECTED RNA POLYMERASE I,II,III"/>
    <property type="match status" value="1"/>
</dbReference>
<name>A0ABR1G098_AURAN</name>
<organism evidence="1 2">
    <name type="scientific">Aureococcus anophagefferens</name>
    <name type="common">Harmful bloom alga</name>
    <dbReference type="NCBI Taxonomy" id="44056"/>
    <lineage>
        <taxon>Eukaryota</taxon>
        <taxon>Sar</taxon>
        <taxon>Stramenopiles</taxon>
        <taxon>Ochrophyta</taxon>
        <taxon>Pelagophyceae</taxon>
        <taxon>Pelagomonadales</taxon>
        <taxon>Pelagomonadaceae</taxon>
        <taxon>Aureococcus</taxon>
    </lineage>
</organism>
<dbReference type="GO" id="GO:0005665">
    <property type="term" value="C:RNA polymerase II, core complex"/>
    <property type="evidence" value="ECO:0007669"/>
    <property type="project" value="InterPro"/>
</dbReference>
<dbReference type="GO" id="GO:0046983">
    <property type="term" value="F:protein dimerization activity"/>
    <property type="evidence" value="ECO:0007669"/>
    <property type="project" value="InterPro"/>
</dbReference>
<evidence type="ECO:0000313" key="2">
    <source>
        <dbReference type="Proteomes" id="UP001363151"/>
    </source>
</evidence>
<gene>
    <name evidence="1" type="primary">RPB11</name>
    <name evidence="1" type="ORF">SO694_00018035</name>
</gene>
<dbReference type="PANTHER" id="PTHR13946:SF16">
    <property type="entry name" value="DNA-DIRECTED RNA POLYMERASE II SUBUNIT RPB11"/>
    <property type="match status" value="1"/>
</dbReference>
<evidence type="ECO:0000313" key="1">
    <source>
        <dbReference type="EMBL" id="KAK7241937.1"/>
    </source>
</evidence>